<feature type="transmembrane region" description="Helical" evidence="6">
    <location>
        <begin position="261"/>
        <end position="280"/>
    </location>
</feature>
<dbReference type="EMBL" id="QBKR01000002">
    <property type="protein sequence ID" value="PTX64722.1"/>
    <property type="molecule type" value="Genomic_DNA"/>
</dbReference>
<gene>
    <name evidence="8" type="ORF">C8P63_102217</name>
</gene>
<dbReference type="CDD" id="cd06261">
    <property type="entry name" value="TM_PBP2"/>
    <property type="match status" value="1"/>
</dbReference>
<feature type="transmembrane region" description="Helical" evidence="6">
    <location>
        <begin position="69"/>
        <end position="94"/>
    </location>
</feature>
<evidence type="ECO:0000313" key="9">
    <source>
        <dbReference type="Proteomes" id="UP000244240"/>
    </source>
</evidence>
<protein>
    <submittedName>
        <fullName evidence="8">Putative spermidine/putrescine transport system permease protein</fullName>
    </submittedName>
</protein>
<dbReference type="InterPro" id="IPR000515">
    <property type="entry name" value="MetI-like"/>
</dbReference>
<feature type="transmembrane region" description="Helical" evidence="6">
    <location>
        <begin position="156"/>
        <end position="177"/>
    </location>
</feature>
<dbReference type="Gene3D" id="1.10.3720.10">
    <property type="entry name" value="MetI-like"/>
    <property type="match status" value="1"/>
</dbReference>
<dbReference type="Pfam" id="PF00528">
    <property type="entry name" value="BPD_transp_1"/>
    <property type="match status" value="1"/>
</dbReference>
<dbReference type="InterPro" id="IPR052730">
    <property type="entry name" value="Sugar_ABC_transporter"/>
</dbReference>
<feature type="transmembrane region" description="Helical" evidence="6">
    <location>
        <begin position="7"/>
        <end position="27"/>
    </location>
</feature>
<evidence type="ECO:0000256" key="4">
    <source>
        <dbReference type="ARBA" id="ARBA00022989"/>
    </source>
</evidence>
<evidence type="ECO:0000256" key="2">
    <source>
        <dbReference type="ARBA" id="ARBA00022448"/>
    </source>
</evidence>
<dbReference type="PANTHER" id="PTHR43759">
    <property type="entry name" value="TREHALOSE TRANSPORT SYSTEM PERMEASE PROTEIN SUGA"/>
    <property type="match status" value="1"/>
</dbReference>
<reference evidence="8 9" key="1">
    <citation type="submission" date="2018-04" db="EMBL/GenBank/DDBJ databases">
        <title>Genomic Encyclopedia of Archaeal and Bacterial Type Strains, Phase II (KMG-II): from individual species to whole genera.</title>
        <authorList>
            <person name="Goeker M."/>
        </authorList>
    </citation>
    <scope>NUCLEOTIDE SEQUENCE [LARGE SCALE GENOMIC DNA]</scope>
    <source>
        <strain evidence="8 9">DSM 45787</strain>
    </source>
</reference>
<keyword evidence="9" id="KW-1185">Reference proteome</keyword>
<keyword evidence="3 6" id="KW-0812">Transmembrane</keyword>
<name>A0A2T6C8T2_9BACL</name>
<evidence type="ECO:0000256" key="5">
    <source>
        <dbReference type="ARBA" id="ARBA00023136"/>
    </source>
</evidence>
<dbReference type="Proteomes" id="UP000244240">
    <property type="component" value="Unassembled WGS sequence"/>
</dbReference>
<evidence type="ECO:0000256" key="6">
    <source>
        <dbReference type="RuleBase" id="RU363032"/>
    </source>
</evidence>
<feature type="transmembrane region" description="Helical" evidence="6">
    <location>
        <begin position="106"/>
        <end position="127"/>
    </location>
</feature>
<comment type="caution">
    <text evidence="8">The sequence shown here is derived from an EMBL/GenBank/DDBJ whole genome shotgun (WGS) entry which is preliminary data.</text>
</comment>
<keyword evidence="5 6" id="KW-0472">Membrane</keyword>
<dbReference type="GO" id="GO:0055085">
    <property type="term" value="P:transmembrane transport"/>
    <property type="evidence" value="ECO:0007669"/>
    <property type="project" value="InterPro"/>
</dbReference>
<keyword evidence="4 6" id="KW-1133">Transmembrane helix</keyword>
<dbReference type="GO" id="GO:0005886">
    <property type="term" value="C:plasma membrane"/>
    <property type="evidence" value="ECO:0007669"/>
    <property type="project" value="UniProtKB-SubCell"/>
</dbReference>
<proteinExistence type="inferred from homology"/>
<organism evidence="8 9">
    <name type="scientific">Melghirimyces profundicolus</name>
    <dbReference type="NCBI Taxonomy" id="1242148"/>
    <lineage>
        <taxon>Bacteria</taxon>
        <taxon>Bacillati</taxon>
        <taxon>Bacillota</taxon>
        <taxon>Bacilli</taxon>
        <taxon>Bacillales</taxon>
        <taxon>Thermoactinomycetaceae</taxon>
        <taxon>Melghirimyces</taxon>
    </lineage>
</organism>
<evidence type="ECO:0000259" key="7">
    <source>
        <dbReference type="PROSITE" id="PS50928"/>
    </source>
</evidence>
<dbReference type="InterPro" id="IPR035906">
    <property type="entry name" value="MetI-like_sf"/>
</dbReference>
<dbReference type="PANTHER" id="PTHR43759:SF1">
    <property type="entry name" value="GLUCOSE IMPORT SYSTEM PERMEASE PROTEIN GLCT"/>
    <property type="match status" value="1"/>
</dbReference>
<evidence type="ECO:0000256" key="1">
    <source>
        <dbReference type="ARBA" id="ARBA00004141"/>
    </source>
</evidence>
<keyword evidence="2 6" id="KW-0813">Transport</keyword>
<evidence type="ECO:0000313" key="8">
    <source>
        <dbReference type="EMBL" id="PTX64722.1"/>
    </source>
</evidence>
<sequence>MWQRSKPYLLIAPATGAMLLLFVGGLWEGVLQSLGYRPLVGQSRLTLQFYETLLSSADFWRSLGLTLRVSILSTLAGGVLGLMISVCLVMLAGAGPFKHSRFWRHVFQLPLLIPHFVAAYLAVVMMIQTGWIPRLMFALGFLDQPADFPVLVQDRFGWGIVLTYAWKEAPFIAWMLYPVLYRTQEKWWEVARVFGSGRWAYFREILLPLLLPAWMTASFIVFAFTFSAFEVPYLLGVTYPQMLPVWSFEMYTGGDLTKRPAALAVNVLLAGMAVFFGWLAHRTGRRFGLLEGGRWE</sequence>
<comment type="subcellular location">
    <subcellularLocation>
        <location evidence="6">Cell membrane</location>
        <topology evidence="6">Multi-pass membrane protein</topology>
    </subcellularLocation>
    <subcellularLocation>
        <location evidence="1">Membrane</location>
        <topology evidence="1">Multi-pass membrane protein</topology>
    </subcellularLocation>
</comment>
<dbReference type="RefSeq" id="WP_108021773.1">
    <property type="nucleotide sequence ID" value="NZ_QBKR01000002.1"/>
</dbReference>
<dbReference type="AlphaFoldDB" id="A0A2T6C8T2"/>
<feature type="domain" description="ABC transmembrane type-1" evidence="7">
    <location>
        <begin position="63"/>
        <end position="280"/>
    </location>
</feature>
<dbReference type="PROSITE" id="PS50928">
    <property type="entry name" value="ABC_TM1"/>
    <property type="match status" value="1"/>
</dbReference>
<feature type="transmembrane region" description="Helical" evidence="6">
    <location>
        <begin position="205"/>
        <end position="229"/>
    </location>
</feature>
<dbReference type="SUPFAM" id="SSF161098">
    <property type="entry name" value="MetI-like"/>
    <property type="match status" value="1"/>
</dbReference>
<accession>A0A2T6C8T2</accession>
<comment type="similarity">
    <text evidence="6">Belongs to the binding-protein-dependent transport system permease family.</text>
</comment>
<evidence type="ECO:0000256" key="3">
    <source>
        <dbReference type="ARBA" id="ARBA00022692"/>
    </source>
</evidence>
<dbReference type="OrthoDB" id="9785836at2"/>